<evidence type="ECO:0000313" key="3">
    <source>
        <dbReference type="EMBL" id="KAK9082348.1"/>
    </source>
</evidence>
<evidence type="ECO:0000313" key="4">
    <source>
        <dbReference type="Proteomes" id="UP001420932"/>
    </source>
</evidence>
<dbReference type="AlphaFoldDB" id="A0AAP0HBP0"/>
<name>A0AAP0HBP0_9MAGN</name>
<proteinExistence type="predicted"/>
<dbReference type="InterPro" id="IPR044824">
    <property type="entry name" value="MAIN-like"/>
</dbReference>
<dbReference type="PANTHER" id="PTHR46033:SF80">
    <property type="entry name" value="PROTEIN MAIN-LIKE 2-LIKE"/>
    <property type="match status" value="1"/>
</dbReference>
<keyword evidence="1" id="KW-1133">Transmembrane helix</keyword>
<protein>
    <recommendedName>
        <fullName evidence="2">Aminotransferase-like plant mobile domain-containing protein</fullName>
    </recommendedName>
</protein>
<keyword evidence="1" id="KW-0472">Membrane</keyword>
<sequence>MKTKTNSKFVDEFKSLGPYRLFWEGRSSPPRREHTVKPSSYPPEWNSYLLRLVEKGKSPGNWTVTLLLHYITEKSILSAYVCWGKRLKKMHLSEAIRVAMTNHRTNKRLLLALAEIWNPYTSTFVTAFGEITFTVEDAFMLGRLTKGVDSAHCAVGDMRNEERYYRKQLKDFNDAFTTRNAKKRGSIPLKLLSDQYKDDFSELGFMVFLLFSFFTYIMPSPPGNGYSSAIPFITLARLMNGRHICWASTAVAQLYLGLSEYALELRDRNANISRNQHGMSFNLYGPFWLLPLSFGLMNVFSHWLQPPTLEKGY</sequence>
<evidence type="ECO:0000256" key="1">
    <source>
        <dbReference type="SAM" id="Phobius"/>
    </source>
</evidence>
<gene>
    <name evidence="3" type="ORF">Syun_031902</name>
</gene>
<organism evidence="3 4">
    <name type="scientific">Stephania yunnanensis</name>
    <dbReference type="NCBI Taxonomy" id="152371"/>
    <lineage>
        <taxon>Eukaryota</taxon>
        <taxon>Viridiplantae</taxon>
        <taxon>Streptophyta</taxon>
        <taxon>Embryophyta</taxon>
        <taxon>Tracheophyta</taxon>
        <taxon>Spermatophyta</taxon>
        <taxon>Magnoliopsida</taxon>
        <taxon>Ranunculales</taxon>
        <taxon>Menispermaceae</taxon>
        <taxon>Menispermoideae</taxon>
        <taxon>Cissampelideae</taxon>
        <taxon>Stephania</taxon>
    </lineage>
</organism>
<reference evidence="3 4" key="1">
    <citation type="submission" date="2024-01" db="EMBL/GenBank/DDBJ databases">
        <title>Genome assemblies of Stephania.</title>
        <authorList>
            <person name="Yang L."/>
        </authorList>
    </citation>
    <scope>NUCLEOTIDE SEQUENCE [LARGE SCALE GENOMIC DNA]</scope>
    <source>
        <strain evidence="3">YNDBR</strain>
        <tissue evidence="3">Leaf</tissue>
    </source>
</reference>
<keyword evidence="1" id="KW-0812">Transmembrane</keyword>
<dbReference type="InterPro" id="IPR019557">
    <property type="entry name" value="AminoTfrase-like_pln_mobile"/>
</dbReference>
<feature type="domain" description="Aminotransferase-like plant mobile" evidence="2">
    <location>
        <begin position="93"/>
        <end position="290"/>
    </location>
</feature>
<dbReference type="Pfam" id="PF10536">
    <property type="entry name" value="PMD"/>
    <property type="match status" value="1"/>
</dbReference>
<feature type="transmembrane region" description="Helical" evidence="1">
    <location>
        <begin position="200"/>
        <end position="218"/>
    </location>
</feature>
<evidence type="ECO:0000259" key="2">
    <source>
        <dbReference type="Pfam" id="PF10536"/>
    </source>
</evidence>
<dbReference type="GO" id="GO:0010073">
    <property type="term" value="P:meristem maintenance"/>
    <property type="evidence" value="ECO:0007669"/>
    <property type="project" value="InterPro"/>
</dbReference>
<feature type="transmembrane region" description="Helical" evidence="1">
    <location>
        <begin position="283"/>
        <end position="304"/>
    </location>
</feature>
<keyword evidence="4" id="KW-1185">Reference proteome</keyword>
<dbReference type="EMBL" id="JBBNAF010000028">
    <property type="protein sequence ID" value="KAK9082348.1"/>
    <property type="molecule type" value="Genomic_DNA"/>
</dbReference>
<accession>A0AAP0HBP0</accession>
<comment type="caution">
    <text evidence="3">The sequence shown here is derived from an EMBL/GenBank/DDBJ whole genome shotgun (WGS) entry which is preliminary data.</text>
</comment>
<dbReference type="Proteomes" id="UP001420932">
    <property type="component" value="Unassembled WGS sequence"/>
</dbReference>
<dbReference type="PANTHER" id="PTHR46033">
    <property type="entry name" value="PROTEIN MAIN-LIKE 2"/>
    <property type="match status" value="1"/>
</dbReference>